<evidence type="ECO:0000313" key="2">
    <source>
        <dbReference type="EMBL" id="GMI41602.1"/>
    </source>
</evidence>
<feature type="compositionally biased region" description="Basic and acidic residues" evidence="1">
    <location>
        <begin position="603"/>
        <end position="619"/>
    </location>
</feature>
<name>A0A9W7GAR8_9STRA</name>
<dbReference type="OrthoDB" id="10545854at2759"/>
<accession>A0A9W7GAR8</accession>
<dbReference type="AlphaFoldDB" id="A0A9W7GAR8"/>
<dbReference type="Proteomes" id="UP001165065">
    <property type="component" value="Unassembled WGS sequence"/>
</dbReference>
<evidence type="ECO:0000313" key="3">
    <source>
        <dbReference type="Proteomes" id="UP001165065"/>
    </source>
</evidence>
<feature type="compositionally biased region" description="Basic and acidic residues" evidence="1">
    <location>
        <begin position="573"/>
        <end position="582"/>
    </location>
</feature>
<feature type="compositionally biased region" description="Basic and acidic residues" evidence="1">
    <location>
        <begin position="629"/>
        <end position="648"/>
    </location>
</feature>
<feature type="compositionally biased region" description="Low complexity" evidence="1">
    <location>
        <begin position="468"/>
        <end position="518"/>
    </location>
</feature>
<dbReference type="EMBL" id="BRYA01000154">
    <property type="protein sequence ID" value="GMI41602.1"/>
    <property type="molecule type" value="Genomic_DNA"/>
</dbReference>
<feature type="region of interest" description="Disordered" evidence="1">
    <location>
        <begin position="552"/>
        <end position="674"/>
    </location>
</feature>
<feature type="compositionally biased region" description="Acidic residues" evidence="1">
    <location>
        <begin position="556"/>
        <end position="566"/>
    </location>
</feature>
<reference evidence="3" key="1">
    <citation type="journal article" date="2023" name="Commun. Biol.">
        <title>Genome analysis of Parmales, the sister group of diatoms, reveals the evolutionary specialization of diatoms from phago-mixotrophs to photoautotrophs.</title>
        <authorList>
            <person name="Ban H."/>
            <person name="Sato S."/>
            <person name="Yoshikawa S."/>
            <person name="Yamada K."/>
            <person name="Nakamura Y."/>
            <person name="Ichinomiya M."/>
            <person name="Sato N."/>
            <person name="Blanc-Mathieu R."/>
            <person name="Endo H."/>
            <person name="Kuwata A."/>
            <person name="Ogata H."/>
        </authorList>
    </citation>
    <scope>NUCLEOTIDE SEQUENCE [LARGE SCALE GENOMIC DNA]</scope>
</reference>
<organism evidence="2 3">
    <name type="scientific">Triparma columacea</name>
    <dbReference type="NCBI Taxonomy" id="722753"/>
    <lineage>
        <taxon>Eukaryota</taxon>
        <taxon>Sar</taxon>
        <taxon>Stramenopiles</taxon>
        <taxon>Ochrophyta</taxon>
        <taxon>Bolidophyceae</taxon>
        <taxon>Parmales</taxon>
        <taxon>Triparmaceae</taxon>
        <taxon>Triparma</taxon>
    </lineage>
</organism>
<feature type="region of interest" description="Disordered" evidence="1">
    <location>
        <begin position="460"/>
        <end position="523"/>
    </location>
</feature>
<comment type="caution">
    <text evidence="2">The sequence shown here is derived from an EMBL/GenBank/DDBJ whole genome shotgun (WGS) entry which is preliminary data.</text>
</comment>
<feature type="compositionally biased region" description="Acidic residues" evidence="1">
    <location>
        <begin position="663"/>
        <end position="674"/>
    </location>
</feature>
<gene>
    <name evidence="2" type="ORF">TrCOL_g11890</name>
</gene>
<protein>
    <submittedName>
        <fullName evidence="2">Uncharacterized protein</fullName>
    </submittedName>
</protein>
<keyword evidence="3" id="KW-1185">Reference proteome</keyword>
<sequence>MPKKKTSRPTVHDWFNKEGPGLERRDALVQALRESGGKSMRVVHTQMQEHGFDFSHGALNVYIGNNARFSGFREEAKKGKQAAKQAKGEKSQKDLKCCLSLVTRALCGRGCKAPANGGKVDCGGSLCKVSKKLRSLCVLGCSATDNGSSRGEGVACGGQKDLKCCLSLVTRALCGRGCKAPANGGKVDCGGSFCKVSKKSRSLCVLGCSATDNGSRWGGVACGGGLCNSSGIRRNICGMGCGVAENGGRVVCGNGLCPFSNLPPWYCKGSGDGHLPTCGSGLLLRSLVHRVLGLGRGKELEKITDKQLEDAFGCTVLQFHKWIEGTYFGNDFDGARKFHLIQLDHQRPVNQIAELLRKGGFTLDSPEVKELQTDICHWSNFSYIATSENQTKSAKYPKEFAVRLEVRRDSLTKTFKEAEAKGFDGMDAAIKFLRAKKGDDRFGLMPADYLKVRKAEDARRMGASSGRSTPVVAAPSPSTAAGSTTTTAATTSSSISSPAPTTTTIPIPPAATTSTNNETEVENEVVVETARKQEEGNQRALDELATLEEAMKANEESDNSNDDGVEEPMVVCDVKEKEERKECKRKKKEAKEVVKLKKKKKKIINDEEGEKKGQDEVEKTTNVPVPEPMKSDDKKPVKVKKVIKELPPRKSGRARKPKKIDDDFVTGDDEEDLN</sequence>
<proteinExistence type="predicted"/>
<evidence type="ECO:0000256" key="1">
    <source>
        <dbReference type="SAM" id="MobiDB-lite"/>
    </source>
</evidence>